<dbReference type="GO" id="GO:0016787">
    <property type="term" value="F:hydrolase activity"/>
    <property type="evidence" value="ECO:0007669"/>
    <property type="project" value="UniProtKB-KW"/>
</dbReference>
<dbReference type="FunCoup" id="G0V6D1">
    <property type="interactions" value="136"/>
</dbReference>
<reference evidence="14" key="1">
    <citation type="journal article" date="2011" name="Proc. Natl. Acad. Sci. U.S.A.">
        <title>Evolutionary erosion of yeast sex chromosomes by mating-type switching accidents.</title>
        <authorList>
            <person name="Gordon J.L."/>
            <person name="Armisen D."/>
            <person name="Proux-Wera E."/>
            <person name="Oheigeartaigh S.S."/>
            <person name="Byrne K.P."/>
            <person name="Wolfe K.H."/>
        </authorList>
    </citation>
    <scope>NUCLEOTIDE SEQUENCE [LARGE SCALE GENOMIC DNA]</scope>
    <source>
        <strain evidence="14">ATCC 76901 / BCRC 22586 / CBS 4309 / NBRC 1992 / NRRL Y-12630</strain>
    </source>
</reference>
<evidence type="ECO:0000256" key="5">
    <source>
        <dbReference type="ARBA" id="ARBA00022801"/>
    </source>
</evidence>
<dbReference type="InterPro" id="IPR007502">
    <property type="entry name" value="Helicase-assoc_dom"/>
</dbReference>
<feature type="compositionally biased region" description="Polar residues" evidence="10">
    <location>
        <begin position="55"/>
        <end position="65"/>
    </location>
</feature>
<dbReference type="SUPFAM" id="SSF52540">
    <property type="entry name" value="P-loop containing nucleoside triphosphate hydrolases"/>
    <property type="match status" value="1"/>
</dbReference>
<dbReference type="InterPro" id="IPR014001">
    <property type="entry name" value="Helicase_ATP-bd"/>
</dbReference>
<protein>
    <recommendedName>
        <fullName evidence="2">RNA helicase</fullName>
        <ecNumber evidence="2">3.6.4.13</ecNumber>
    </recommendedName>
</protein>
<dbReference type="KEGG" id="ncs:NCAS_0A04650"/>
<dbReference type="OMA" id="PLDPMMS"/>
<dbReference type="AlphaFoldDB" id="G0V6D1"/>
<reference key="2">
    <citation type="submission" date="2011-08" db="EMBL/GenBank/DDBJ databases">
        <title>Genome sequence of Naumovozyma castellii.</title>
        <authorList>
            <person name="Gordon J.L."/>
            <person name="Armisen D."/>
            <person name="Proux-Wera E."/>
            <person name="OhEigeartaigh S.S."/>
            <person name="Byrne K.P."/>
            <person name="Wolfe K.H."/>
        </authorList>
    </citation>
    <scope>NUCLEOTIDE SEQUENCE</scope>
    <source>
        <strain>Type strain:CBS 4309</strain>
    </source>
</reference>
<dbReference type="FunFam" id="3.40.50.300:FF:000007">
    <property type="entry name" value="Pre-mRNA-splicing factor ATP-dependent RNA helicase"/>
    <property type="match status" value="1"/>
</dbReference>
<dbReference type="GO" id="GO:0000349">
    <property type="term" value="P:generation of catalytic spliceosome for first transesterification step"/>
    <property type="evidence" value="ECO:0007669"/>
    <property type="project" value="EnsemblFungi"/>
</dbReference>
<evidence type="ECO:0000313" key="14">
    <source>
        <dbReference type="Proteomes" id="UP000001640"/>
    </source>
</evidence>
<keyword evidence="7" id="KW-0508">mRNA splicing</keyword>
<dbReference type="Pfam" id="PF00270">
    <property type="entry name" value="DEAD"/>
    <property type="match status" value="1"/>
</dbReference>
<dbReference type="PROSITE" id="PS00690">
    <property type="entry name" value="DEAH_ATP_HELICASE"/>
    <property type="match status" value="1"/>
</dbReference>
<keyword evidence="6" id="KW-0067">ATP-binding</keyword>
<keyword evidence="14" id="KW-1185">Reference proteome</keyword>
<dbReference type="eggNOG" id="KOG0923">
    <property type="taxonomic scope" value="Eukaryota"/>
</dbReference>
<evidence type="ECO:0000259" key="11">
    <source>
        <dbReference type="PROSITE" id="PS51192"/>
    </source>
</evidence>
<comment type="catalytic activity">
    <reaction evidence="9">
        <text>ATP + H2O = ADP + phosphate + H(+)</text>
        <dbReference type="Rhea" id="RHEA:13065"/>
        <dbReference type="ChEBI" id="CHEBI:15377"/>
        <dbReference type="ChEBI" id="CHEBI:15378"/>
        <dbReference type="ChEBI" id="CHEBI:30616"/>
        <dbReference type="ChEBI" id="CHEBI:43474"/>
        <dbReference type="ChEBI" id="CHEBI:456216"/>
        <dbReference type="EC" id="3.6.4.13"/>
    </reaction>
</comment>
<proteinExistence type="predicted"/>
<keyword evidence="8" id="KW-0539">Nucleus</keyword>
<evidence type="ECO:0000256" key="2">
    <source>
        <dbReference type="ARBA" id="ARBA00012552"/>
    </source>
</evidence>
<sequence length="846" mass="96003">MSSGSNLSGIGKRRVRRTYEVDSGTEVQNDNTIKVEEKPLKSRYQPEVTTKKSRYNPNPIISQSEKTNDSKRSKFLHTNRLESTGYTLQDETVGQKQRHDILKGKFPTQQAVKDDKRTRQQIWEEQQLENAVVKEETDQIHVANSKEYDYVFDTDTMIGFTSDNDDILPEEGEDSDAAGSDKYLLKQLENEKARLLSIKESRKLLPVYQYRDELLKSIKDNQVMIIVGETGSGKTTQLPQYLIEDGYTQEGKFQIAVTQPRRVAATSVAKRVSDEMEVILGQEVGYTIRFEDKTTPNKTILKYMTDGMLLREFLSDPMLSKYSCIMIDEAHERTLATDILVGLLKDILPQRKDLKVLISSATMNAKKFSEFFNDCPIFNVPGRRYPVDIHYTLQPEANYIQAAITTIFQIHTTQPLSGDILVFLTGQEEIEKTRDNLEEIAGRLGSQIPQLMITPIYANLPQEQQSRIFQKTPPNCRKIVLATNIAETSLTIDGIKYVIDPGYVKENSYVPSTNMTQLLTVPCSKASVDQRAGRAGRVGPGKCFRLFTKWSFENELELMPKPEILRTNLSHTILLLLSLGVKDLLSFPLLDKPSIQALAKSLENLYILGALNSKGTITQLGEMMCEFPCEPEFAKVLYSSATNGECNGVLDECLTVVSMLHETTSIFIGPKKEASSRIVSEVSSDHALYLEIYNQWAKSNYSRTWCQDHKVQYKTLLRVRNIRNQLSRCSKKLGLVTQNETGRKNLPVSTDLVNNRMVKAFITGFPMNVVQLGTTGYRTVGKTNGGLDVSIHPSSIVFQNYKEKAHKPCKYVLYQQLMLTSKEFIRDCLPITHDEWPLEMVPHFFK</sequence>
<dbReference type="FunFam" id="3.40.50.300:FF:000726">
    <property type="entry name" value="Pre-mRNA-splicing factor ATP-dependent RNA helicase"/>
    <property type="match status" value="1"/>
</dbReference>
<dbReference type="Pfam" id="PF04408">
    <property type="entry name" value="WHD_HA2"/>
    <property type="match status" value="1"/>
</dbReference>
<accession>G0V6D1</accession>
<evidence type="ECO:0000256" key="9">
    <source>
        <dbReference type="ARBA" id="ARBA00047984"/>
    </source>
</evidence>
<gene>
    <name evidence="13" type="primary">NCAS0A04650</name>
    <name evidence="13" type="ordered locus">NCAS_0A04650</name>
</gene>
<dbReference type="SMART" id="SM00847">
    <property type="entry name" value="HA2"/>
    <property type="match status" value="1"/>
</dbReference>
<dbReference type="OrthoDB" id="10253254at2759"/>
<dbReference type="Proteomes" id="UP000001640">
    <property type="component" value="Chromosome 1"/>
</dbReference>
<dbReference type="SMART" id="SM00490">
    <property type="entry name" value="HELICc"/>
    <property type="match status" value="1"/>
</dbReference>
<dbReference type="CDD" id="cd18791">
    <property type="entry name" value="SF2_C_RHA"/>
    <property type="match status" value="1"/>
</dbReference>
<dbReference type="GO" id="GO:0071013">
    <property type="term" value="C:catalytic step 2 spliceosome"/>
    <property type="evidence" value="ECO:0007669"/>
    <property type="project" value="TreeGrafter"/>
</dbReference>
<dbReference type="GO" id="GO:0003723">
    <property type="term" value="F:RNA binding"/>
    <property type="evidence" value="ECO:0007669"/>
    <property type="project" value="TreeGrafter"/>
</dbReference>
<dbReference type="InterPro" id="IPR001650">
    <property type="entry name" value="Helicase_C-like"/>
</dbReference>
<dbReference type="InterPro" id="IPR011709">
    <property type="entry name" value="DEAD-box_helicase_OB_fold"/>
</dbReference>
<evidence type="ECO:0000256" key="7">
    <source>
        <dbReference type="ARBA" id="ARBA00023187"/>
    </source>
</evidence>
<evidence type="ECO:0000313" key="13">
    <source>
        <dbReference type="EMBL" id="CCC67023.1"/>
    </source>
</evidence>
<dbReference type="PANTHER" id="PTHR18934:SF83">
    <property type="entry name" value="PRE-MRNA-SPLICING FACTOR ATP-DEPENDENT RNA HELICASE DHX16"/>
    <property type="match status" value="1"/>
</dbReference>
<evidence type="ECO:0000259" key="12">
    <source>
        <dbReference type="PROSITE" id="PS51194"/>
    </source>
</evidence>
<dbReference type="EC" id="3.6.4.13" evidence="2"/>
<dbReference type="InterPro" id="IPR048333">
    <property type="entry name" value="HA2_WH"/>
</dbReference>
<organism evidence="13 14">
    <name type="scientific">Naumovozyma castellii</name>
    <name type="common">Yeast</name>
    <name type="synonym">Saccharomyces castellii</name>
    <dbReference type="NCBI Taxonomy" id="27288"/>
    <lineage>
        <taxon>Eukaryota</taxon>
        <taxon>Fungi</taxon>
        <taxon>Dikarya</taxon>
        <taxon>Ascomycota</taxon>
        <taxon>Saccharomycotina</taxon>
        <taxon>Saccharomycetes</taxon>
        <taxon>Saccharomycetales</taxon>
        <taxon>Saccharomycetaceae</taxon>
        <taxon>Naumovozyma</taxon>
    </lineage>
</organism>
<evidence type="ECO:0000256" key="8">
    <source>
        <dbReference type="ARBA" id="ARBA00023242"/>
    </source>
</evidence>
<evidence type="ECO:0000256" key="6">
    <source>
        <dbReference type="ARBA" id="ARBA00022840"/>
    </source>
</evidence>
<evidence type="ECO:0000256" key="10">
    <source>
        <dbReference type="SAM" id="MobiDB-lite"/>
    </source>
</evidence>
<dbReference type="GO" id="GO:0003724">
    <property type="term" value="F:RNA helicase activity"/>
    <property type="evidence" value="ECO:0007669"/>
    <property type="project" value="UniProtKB-EC"/>
</dbReference>
<dbReference type="Gene3D" id="3.40.50.300">
    <property type="entry name" value="P-loop containing nucleotide triphosphate hydrolases"/>
    <property type="match status" value="2"/>
</dbReference>
<dbReference type="GO" id="GO:0005524">
    <property type="term" value="F:ATP binding"/>
    <property type="evidence" value="ECO:0007669"/>
    <property type="project" value="UniProtKB-KW"/>
</dbReference>
<dbReference type="SMART" id="SM00487">
    <property type="entry name" value="DEXDc"/>
    <property type="match status" value="1"/>
</dbReference>
<dbReference type="InterPro" id="IPR027417">
    <property type="entry name" value="P-loop_NTPase"/>
</dbReference>
<dbReference type="GeneID" id="96900508"/>
<dbReference type="RefSeq" id="XP_003673410.1">
    <property type="nucleotide sequence ID" value="XM_003673362.1"/>
</dbReference>
<dbReference type="GO" id="GO:0071006">
    <property type="term" value="C:U2-type catalytic step 1 spliceosome"/>
    <property type="evidence" value="ECO:0007669"/>
    <property type="project" value="EnsemblFungi"/>
</dbReference>
<dbReference type="Gene3D" id="1.20.120.1080">
    <property type="match status" value="1"/>
</dbReference>
<keyword evidence="4" id="KW-0547">Nucleotide-binding</keyword>
<dbReference type="InParanoid" id="G0V6D1"/>
<dbReference type="Pfam" id="PF21010">
    <property type="entry name" value="HA2_C"/>
    <property type="match status" value="1"/>
</dbReference>
<evidence type="ECO:0000256" key="3">
    <source>
        <dbReference type="ARBA" id="ARBA00022664"/>
    </source>
</evidence>
<dbReference type="PROSITE" id="PS51192">
    <property type="entry name" value="HELICASE_ATP_BIND_1"/>
    <property type="match status" value="1"/>
</dbReference>
<keyword evidence="5" id="KW-0378">Hydrolase</keyword>
<feature type="domain" description="Helicase ATP-binding" evidence="11">
    <location>
        <begin position="215"/>
        <end position="381"/>
    </location>
</feature>
<dbReference type="Pfam" id="PF07717">
    <property type="entry name" value="OB_NTP_bind"/>
    <property type="match status" value="1"/>
</dbReference>
<evidence type="ECO:0000256" key="1">
    <source>
        <dbReference type="ARBA" id="ARBA00004123"/>
    </source>
</evidence>
<name>G0V6D1_NAUCA</name>
<dbReference type="InterPro" id="IPR002464">
    <property type="entry name" value="DNA/RNA_helicase_DEAH_CS"/>
</dbReference>
<dbReference type="GO" id="GO:0034247">
    <property type="term" value="P:snoRNA splicing"/>
    <property type="evidence" value="ECO:0007669"/>
    <property type="project" value="EnsemblFungi"/>
</dbReference>
<dbReference type="Pfam" id="PF00271">
    <property type="entry name" value="Helicase_C"/>
    <property type="match status" value="1"/>
</dbReference>
<dbReference type="PROSITE" id="PS51194">
    <property type="entry name" value="HELICASE_CTER"/>
    <property type="match status" value="1"/>
</dbReference>
<comment type="subcellular location">
    <subcellularLocation>
        <location evidence="1">Nucleus</location>
    </subcellularLocation>
</comment>
<dbReference type="STRING" id="1064592.G0V6D1"/>
<evidence type="ECO:0000256" key="4">
    <source>
        <dbReference type="ARBA" id="ARBA00022741"/>
    </source>
</evidence>
<keyword evidence="3" id="KW-0507">mRNA processing</keyword>
<feature type="region of interest" description="Disordered" evidence="10">
    <location>
        <begin position="1"/>
        <end position="72"/>
    </location>
</feature>
<dbReference type="PANTHER" id="PTHR18934">
    <property type="entry name" value="ATP-DEPENDENT RNA HELICASE"/>
    <property type="match status" value="1"/>
</dbReference>
<dbReference type="InterPro" id="IPR011545">
    <property type="entry name" value="DEAD/DEAH_box_helicase_dom"/>
</dbReference>
<dbReference type="HOGENOM" id="CLU_001832_7_2_1"/>
<feature type="domain" description="Helicase C-terminal" evidence="12">
    <location>
        <begin position="406"/>
        <end position="580"/>
    </location>
</feature>
<dbReference type="EMBL" id="HE576752">
    <property type="protein sequence ID" value="CCC67023.1"/>
    <property type="molecule type" value="Genomic_DNA"/>
</dbReference>